<dbReference type="InterPro" id="IPR001264">
    <property type="entry name" value="Glyco_trans_51"/>
</dbReference>
<comment type="catalytic activity">
    <reaction evidence="7">
        <text>Preferential cleavage: (Ac)2-L-Lys-D-Ala-|-D-Ala. Also transpeptidation of peptidyl-alanyl moieties that are N-acyl substituents of D-alanine.</text>
        <dbReference type="EC" id="3.4.16.4"/>
    </reaction>
</comment>
<dbReference type="Pfam" id="PF00912">
    <property type="entry name" value="Transgly"/>
    <property type="match status" value="1"/>
</dbReference>
<keyword evidence="4" id="KW-0808">Transferase</keyword>
<dbReference type="Proteomes" id="UP001597347">
    <property type="component" value="Unassembled WGS sequence"/>
</dbReference>
<dbReference type="PROSITE" id="PS51178">
    <property type="entry name" value="PASTA"/>
    <property type="match status" value="2"/>
</dbReference>
<sequence length="856" mass="89664">MSQTPRRPRPAAALAGVLGIAVVAALMITAGVAPAVAMTGSGKSSGLGLFDSLPDDYKIAAMQQKTEIYAKRGKKEVLLASFFNQDREVVTWDKIPDTVKNATLAAEDARFYEHGAVDPMGILRAIGANLVRGGSQGASTITQQYVKNVCVQEAELLPTQEQVSAAYAECTGGIKRKLREARLAIDLEKQYSKNDILLGYLNIAGFGGRIYGIESAAQYYYGTHVEDLTAAQAASLMAIVNSPNSLRIDEKANIAQNTVRRDYILKTELEHGMISKADYQEAVASKVKPKITPTQTGCAQAKSAAYFCSYVVNTIRNNKIFGDTPAVRDQKLQSAGWKIHTTLDLGLQSEAKDAMTASVPAKSPAGTDLGGAAVSVQVGTGRILSMVQSKRFDESQGKDTKGAGYTATAVNWNTDVNYGGSNGFQPGSTYKAFTLIDWLEHGHGLNEIVDGTGKTWPAGSFPCASPDGPFPAGNDTAGEGGYQTVMLGTARSVNGVFASMASKLNLCDIRSQAQKLLVHRANLKELQVNPSSILGTNEVAPLTMATAYSGIANKGEVCSPIAIDRIETSDGSKVDLPKADCHQAIPSGVAVAAGYALHGVLTGGTAAADAPSTGGAWGFAKTGTTNDAKSTWVVGGTTKVVNAVWVGNVNAQTTNLRQVFGWSPCQRTAADARHCVWSGVMRAAQAKYPGDTSWPQPEAQYLYGQRTALPDVAGRSYEDAKTTLQAAGFRVKKGGKTPSNDIAEGAVISSDPGSGTMASAGTLVTLTLSSGPEQEQPQAQPTAATVPNVVGMTLQDARSTLATQGFQSPTVFYPPGGTTGSCKVGLQDPAADGATQVDPAATQLRLAVDGTPQQCP</sequence>
<dbReference type="InterPro" id="IPR005543">
    <property type="entry name" value="PASTA_dom"/>
</dbReference>
<keyword evidence="6" id="KW-0511">Multifunctional enzyme</keyword>
<comment type="caution">
    <text evidence="10">The sequence shown here is derived from an EMBL/GenBank/DDBJ whole genome shotgun (WGS) entry which is preliminary data.</text>
</comment>
<dbReference type="EMBL" id="JBHUEA010000005">
    <property type="protein sequence ID" value="MFD1720941.1"/>
    <property type="molecule type" value="Genomic_DNA"/>
</dbReference>
<reference evidence="11" key="1">
    <citation type="journal article" date="2019" name="Int. J. Syst. Evol. Microbiol.">
        <title>The Global Catalogue of Microorganisms (GCM) 10K type strain sequencing project: providing services to taxonomists for standard genome sequencing and annotation.</title>
        <authorList>
            <consortium name="The Broad Institute Genomics Platform"/>
            <consortium name="The Broad Institute Genome Sequencing Center for Infectious Disease"/>
            <person name="Wu L."/>
            <person name="Ma J."/>
        </authorList>
    </citation>
    <scope>NUCLEOTIDE SEQUENCE [LARGE SCALE GENOMIC DNA]</scope>
    <source>
        <strain evidence="11">CGMCC 1.12471</strain>
    </source>
</reference>
<keyword evidence="2" id="KW-0645">Protease</keyword>
<dbReference type="SMART" id="SM00740">
    <property type="entry name" value="PASTA"/>
    <property type="match status" value="2"/>
</dbReference>
<evidence type="ECO:0000256" key="3">
    <source>
        <dbReference type="ARBA" id="ARBA00022676"/>
    </source>
</evidence>
<dbReference type="Gene3D" id="1.10.3810.10">
    <property type="entry name" value="Biosynthetic peptidoglycan transglycosylase-like"/>
    <property type="match status" value="1"/>
</dbReference>
<dbReference type="InterPro" id="IPR036950">
    <property type="entry name" value="PBP_transglycosylase"/>
</dbReference>
<keyword evidence="3" id="KW-0328">Glycosyltransferase</keyword>
<gene>
    <name evidence="10" type="ORF">ACFSBI_05210</name>
</gene>
<evidence type="ECO:0000256" key="1">
    <source>
        <dbReference type="ARBA" id="ARBA00022645"/>
    </source>
</evidence>
<dbReference type="SUPFAM" id="SSF56601">
    <property type="entry name" value="beta-lactamase/transpeptidase-like"/>
    <property type="match status" value="1"/>
</dbReference>
<evidence type="ECO:0000313" key="10">
    <source>
        <dbReference type="EMBL" id="MFD1720941.1"/>
    </source>
</evidence>
<dbReference type="PANTHER" id="PTHR32282">
    <property type="entry name" value="BINDING PROTEIN TRANSPEPTIDASE, PUTATIVE-RELATED"/>
    <property type="match status" value="1"/>
</dbReference>
<dbReference type="CDD" id="cd06577">
    <property type="entry name" value="PASTA_pknB"/>
    <property type="match status" value="2"/>
</dbReference>
<dbReference type="SUPFAM" id="SSF53955">
    <property type="entry name" value="Lysozyme-like"/>
    <property type="match status" value="1"/>
</dbReference>
<dbReference type="InterPro" id="IPR012338">
    <property type="entry name" value="Beta-lactam/transpept-like"/>
</dbReference>
<evidence type="ECO:0000256" key="2">
    <source>
        <dbReference type="ARBA" id="ARBA00022670"/>
    </source>
</evidence>
<keyword evidence="11" id="KW-1185">Reference proteome</keyword>
<feature type="domain" description="PASTA" evidence="9">
    <location>
        <begin position="704"/>
        <end position="770"/>
    </location>
</feature>
<evidence type="ECO:0000256" key="4">
    <source>
        <dbReference type="ARBA" id="ARBA00022679"/>
    </source>
</evidence>
<dbReference type="InterPro" id="IPR001460">
    <property type="entry name" value="PCN-bd_Tpept"/>
</dbReference>
<feature type="domain" description="PASTA" evidence="9">
    <location>
        <begin position="780"/>
        <end position="850"/>
    </location>
</feature>
<keyword evidence="5" id="KW-0378">Hydrolase</keyword>
<dbReference type="InterPro" id="IPR023346">
    <property type="entry name" value="Lysozyme-like_dom_sf"/>
</dbReference>
<dbReference type="PANTHER" id="PTHR32282:SF33">
    <property type="entry name" value="PEPTIDOGLYCAN GLYCOSYLTRANSFERASE"/>
    <property type="match status" value="1"/>
</dbReference>
<protein>
    <submittedName>
        <fullName evidence="10">Transglycosylase domain-containing protein</fullName>
    </submittedName>
</protein>
<proteinExistence type="predicted"/>
<keyword evidence="1" id="KW-0121">Carboxypeptidase</keyword>
<evidence type="ECO:0000256" key="8">
    <source>
        <dbReference type="ARBA" id="ARBA00049902"/>
    </source>
</evidence>
<evidence type="ECO:0000313" key="11">
    <source>
        <dbReference type="Proteomes" id="UP001597347"/>
    </source>
</evidence>
<comment type="catalytic activity">
    <reaction evidence="8">
        <text>[GlcNAc-(1-&gt;4)-Mur2Ac(oyl-L-Ala-gamma-D-Glu-L-Lys-D-Ala-D-Ala)](n)-di-trans,octa-cis-undecaprenyl diphosphate + beta-D-GlcNAc-(1-&gt;4)-Mur2Ac(oyl-L-Ala-gamma-D-Glu-L-Lys-D-Ala-D-Ala)-di-trans,octa-cis-undecaprenyl diphosphate = [GlcNAc-(1-&gt;4)-Mur2Ac(oyl-L-Ala-gamma-D-Glu-L-Lys-D-Ala-D-Ala)](n+1)-di-trans,octa-cis-undecaprenyl diphosphate + di-trans,octa-cis-undecaprenyl diphosphate + H(+)</text>
        <dbReference type="Rhea" id="RHEA:23708"/>
        <dbReference type="Rhea" id="RHEA-COMP:9602"/>
        <dbReference type="Rhea" id="RHEA-COMP:9603"/>
        <dbReference type="ChEBI" id="CHEBI:15378"/>
        <dbReference type="ChEBI" id="CHEBI:58405"/>
        <dbReference type="ChEBI" id="CHEBI:60033"/>
        <dbReference type="ChEBI" id="CHEBI:78435"/>
        <dbReference type="EC" id="2.4.99.28"/>
    </reaction>
</comment>
<dbReference type="Gene3D" id="3.30.10.20">
    <property type="match status" value="2"/>
</dbReference>
<dbReference type="Pfam" id="PF00905">
    <property type="entry name" value="Transpeptidase"/>
    <property type="match status" value="1"/>
</dbReference>
<name>A0ABW4LFI9_9MICO</name>
<evidence type="ECO:0000256" key="5">
    <source>
        <dbReference type="ARBA" id="ARBA00022801"/>
    </source>
</evidence>
<organism evidence="10 11">
    <name type="scientific">Amnibacterium endophyticum</name>
    <dbReference type="NCBI Taxonomy" id="2109337"/>
    <lineage>
        <taxon>Bacteria</taxon>
        <taxon>Bacillati</taxon>
        <taxon>Actinomycetota</taxon>
        <taxon>Actinomycetes</taxon>
        <taxon>Micrococcales</taxon>
        <taxon>Microbacteriaceae</taxon>
        <taxon>Amnibacterium</taxon>
    </lineage>
</organism>
<evidence type="ECO:0000256" key="6">
    <source>
        <dbReference type="ARBA" id="ARBA00023268"/>
    </source>
</evidence>
<dbReference type="InterPro" id="IPR050396">
    <property type="entry name" value="Glycosyltr_51/Transpeptidase"/>
</dbReference>
<accession>A0ABW4LFI9</accession>
<dbReference type="Pfam" id="PF03793">
    <property type="entry name" value="PASTA"/>
    <property type="match status" value="2"/>
</dbReference>
<dbReference type="Gene3D" id="3.40.710.10">
    <property type="entry name" value="DD-peptidase/beta-lactamase superfamily"/>
    <property type="match status" value="1"/>
</dbReference>
<evidence type="ECO:0000259" key="9">
    <source>
        <dbReference type="PROSITE" id="PS51178"/>
    </source>
</evidence>
<evidence type="ECO:0000256" key="7">
    <source>
        <dbReference type="ARBA" id="ARBA00034000"/>
    </source>
</evidence>
<dbReference type="RefSeq" id="WP_377932723.1">
    <property type="nucleotide sequence ID" value="NZ_JBHUEA010000005.1"/>
</dbReference>